<dbReference type="Gene3D" id="3.10.350.10">
    <property type="entry name" value="LysM domain"/>
    <property type="match status" value="1"/>
</dbReference>
<feature type="region of interest" description="Disordered" evidence="1">
    <location>
        <begin position="133"/>
        <end position="242"/>
    </location>
</feature>
<dbReference type="RefSeq" id="WP_209888311.1">
    <property type="nucleotide sequence ID" value="NZ_BAAAJV010000024.1"/>
</dbReference>
<feature type="compositionally biased region" description="Polar residues" evidence="1">
    <location>
        <begin position="142"/>
        <end position="152"/>
    </location>
</feature>
<feature type="transmembrane region" description="Helical" evidence="2">
    <location>
        <begin position="109"/>
        <end position="129"/>
    </location>
</feature>
<dbReference type="InterPro" id="IPR018392">
    <property type="entry name" value="LysM"/>
</dbReference>
<feature type="compositionally biased region" description="Low complexity" evidence="1">
    <location>
        <begin position="153"/>
        <end position="165"/>
    </location>
</feature>
<dbReference type="PROSITE" id="PS51782">
    <property type="entry name" value="LYSM"/>
    <property type="match status" value="1"/>
</dbReference>
<evidence type="ECO:0000313" key="5">
    <source>
        <dbReference type="Proteomes" id="UP000698222"/>
    </source>
</evidence>
<evidence type="ECO:0000256" key="2">
    <source>
        <dbReference type="SAM" id="Phobius"/>
    </source>
</evidence>
<dbReference type="SMART" id="SM00257">
    <property type="entry name" value="LysM"/>
    <property type="match status" value="1"/>
</dbReference>
<dbReference type="CDD" id="cd00118">
    <property type="entry name" value="LysM"/>
    <property type="match status" value="1"/>
</dbReference>
<proteinExistence type="predicted"/>
<protein>
    <submittedName>
        <fullName evidence="4">Nucleoid-associated protein YgaU</fullName>
    </submittedName>
</protein>
<feature type="region of interest" description="Disordered" evidence="1">
    <location>
        <begin position="282"/>
        <end position="305"/>
    </location>
</feature>
<dbReference type="InterPro" id="IPR036779">
    <property type="entry name" value="LysM_dom_sf"/>
</dbReference>
<keyword evidence="2" id="KW-1133">Transmembrane helix</keyword>
<evidence type="ECO:0000259" key="3">
    <source>
        <dbReference type="PROSITE" id="PS51782"/>
    </source>
</evidence>
<reference evidence="4 5" key="1">
    <citation type="submission" date="2021-03" db="EMBL/GenBank/DDBJ databases">
        <title>Sequencing the genomes of 1000 actinobacteria strains.</title>
        <authorList>
            <person name="Klenk H.-P."/>
        </authorList>
    </citation>
    <scope>NUCLEOTIDE SEQUENCE [LARGE SCALE GENOMIC DNA]</scope>
    <source>
        <strain evidence="4 5">DSM 14564</strain>
    </source>
</reference>
<sequence>MGSDDETAATPATRPASAALSAMLAAGGALAMSSALTALRQTATQGVGENALIAAVLMTIAGLGLVLCGYLTLIWSLATVALFAGPASRVGVAVLLALRVLAPRMARRVVLGAAVATTATGLVLVPATAADAGADADDGQTPRPTSVSSQLVPSAPSDAAPSNPDIDPEPEAEAPSSSGDEDGGSRQLPPLGWGGRHSPGDTAPSGVDAADEAGGPDTEPTDLPAPADTGAAPSTPPRTVVVQPGDTLWSITDDLLGPAPDDPSEIASAWPTLHEANHRVIGQDPDHLEPGQELIVPASLSPQEQ</sequence>
<feature type="domain" description="LysM" evidence="3">
    <location>
        <begin position="238"/>
        <end position="296"/>
    </location>
</feature>
<dbReference type="Proteomes" id="UP000698222">
    <property type="component" value="Unassembled WGS sequence"/>
</dbReference>
<evidence type="ECO:0000313" key="4">
    <source>
        <dbReference type="EMBL" id="MBP2408172.1"/>
    </source>
</evidence>
<name>A0ABS4YH95_9MICO</name>
<feature type="transmembrane region" description="Helical" evidence="2">
    <location>
        <begin position="81"/>
        <end position="102"/>
    </location>
</feature>
<keyword evidence="2" id="KW-0812">Transmembrane</keyword>
<feature type="transmembrane region" description="Helical" evidence="2">
    <location>
        <begin position="20"/>
        <end position="39"/>
    </location>
</feature>
<comment type="caution">
    <text evidence="4">The sequence shown here is derived from an EMBL/GenBank/DDBJ whole genome shotgun (WGS) entry which is preliminary data.</text>
</comment>
<dbReference type="EMBL" id="JAGIOC010000001">
    <property type="protein sequence ID" value="MBP2408172.1"/>
    <property type="molecule type" value="Genomic_DNA"/>
</dbReference>
<keyword evidence="5" id="KW-1185">Reference proteome</keyword>
<accession>A0ABS4YH95</accession>
<feature type="transmembrane region" description="Helical" evidence="2">
    <location>
        <begin position="51"/>
        <end position="75"/>
    </location>
</feature>
<dbReference type="Pfam" id="PF01476">
    <property type="entry name" value="LysM"/>
    <property type="match status" value="1"/>
</dbReference>
<organism evidence="4 5">
    <name type="scientific">Brachybacterium fresconis</name>
    <dbReference type="NCBI Taxonomy" id="173363"/>
    <lineage>
        <taxon>Bacteria</taxon>
        <taxon>Bacillati</taxon>
        <taxon>Actinomycetota</taxon>
        <taxon>Actinomycetes</taxon>
        <taxon>Micrococcales</taxon>
        <taxon>Dermabacteraceae</taxon>
        <taxon>Brachybacterium</taxon>
    </lineage>
</organism>
<keyword evidence="2" id="KW-0472">Membrane</keyword>
<gene>
    <name evidence="4" type="ORF">JOF44_001075</name>
</gene>
<evidence type="ECO:0000256" key="1">
    <source>
        <dbReference type="SAM" id="MobiDB-lite"/>
    </source>
</evidence>